<organism evidence="3">
    <name type="scientific">termite gut metagenome</name>
    <dbReference type="NCBI Taxonomy" id="433724"/>
    <lineage>
        <taxon>unclassified sequences</taxon>
        <taxon>metagenomes</taxon>
        <taxon>organismal metagenomes</taxon>
    </lineage>
</organism>
<dbReference type="GO" id="GO:0015344">
    <property type="term" value="F:siderophore uptake transmembrane transporter activity"/>
    <property type="evidence" value="ECO:0007669"/>
    <property type="project" value="TreeGrafter"/>
</dbReference>
<accession>A0A5J4QQS0</accession>
<evidence type="ECO:0000259" key="2">
    <source>
        <dbReference type="Pfam" id="PF07715"/>
    </source>
</evidence>
<dbReference type="InterPro" id="IPR002481">
    <property type="entry name" value="FUR"/>
</dbReference>
<dbReference type="SUPFAM" id="SSF56935">
    <property type="entry name" value="Porins"/>
    <property type="match status" value="1"/>
</dbReference>
<dbReference type="SUPFAM" id="SSF46785">
    <property type="entry name" value="Winged helix' DNA-binding domain"/>
    <property type="match status" value="1"/>
</dbReference>
<dbReference type="Gene3D" id="2.60.40.1120">
    <property type="entry name" value="Carboxypeptidase-like, regulatory domain"/>
    <property type="match status" value="1"/>
</dbReference>
<dbReference type="InterPro" id="IPR008969">
    <property type="entry name" value="CarboxyPept-like_regulatory"/>
</dbReference>
<dbReference type="AlphaFoldDB" id="A0A5J4QQS0"/>
<dbReference type="EMBL" id="SNRY01002798">
    <property type="protein sequence ID" value="KAA6323469.1"/>
    <property type="molecule type" value="Genomic_DNA"/>
</dbReference>
<dbReference type="Pfam" id="PF01475">
    <property type="entry name" value="FUR"/>
    <property type="match status" value="1"/>
</dbReference>
<evidence type="ECO:0000313" key="3">
    <source>
        <dbReference type="EMBL" id="KAA6323469.1"/>
    </source>
</evidence>
<dbReference type="PANTHER" id="PTHR30069:SF29">
    <property type="entry name" value="HEMOGLOBIN AND HEMOGLOBIN-HAPTOGLOBIN-BINDING PROTEIN 1-RELATED"/>
    <property type="match status" value="1"/>
</dbReference>
<reference evidence="3" key="1">
    <citation type="submission" date="2019-03" db="EMBL/GenBank/DDBJ databases">
        <title>Single cell metagenomics reveals metabolic interactions within the superorganism composed of flagellate Streblomastix strix and complex community of Bacteroidetes bacteria on its surface.</title>
        <authorList>
            <person name="Treitli S.C."/>
            <person name="Kolisko M."/>
            <person name="Husnik F."/>
            <person name="Keeling P."/>
            <person name="Hampl V."/>
        </authorList>
    </citation>
    <scope>NUCLEOTIDE SEQUENCE</scope>
    <source>
        <strain evidence="3">STM</strain>
    </source>
</reference>
<sequence length="329" mass="36011">MNVLEKSNSALCHEDIEQQVSGEIDRVTIYRILQGFCDDGKVHKIFGENGKTYYALCHACSAGNHHDTHLHFHCVKCNTVTCMDEQIAAPELSPKYSISSVSCLISGYCPDCQSLLKTICLALLFCFTQLNVLAQHQINVLDKITREPVVFANVYYPDTKTGTYTDANGKFSVNTSNQSLLVQVSSIGYKTFLETLSLQEKNLTIYMEQSAHELQEIIVSDNSSKLQGENVMNVEKLNLANNASIQGISLSEKLSTVAGVDNFTTGAGIGKPVIRGLSGNRIAVFSQGMRIENQQWGDEHGLGLDENGYEQVEIIKGPASLLYGGDALG</sequence>
<dbReference type="GO" id="GO:0009279">
    <property type="term" value="C:cell outer membrane"/>
    <property type="evidence" value="ECO:0007669"/>
    <property type="project" value="TreeGrafter"/>
</dbReference>
<dbReference type="GO" id="GO:0003700">
    <property type="term" value="F:DNA-binding transcription factor activity"/>
    <property type="evidence" value="ECO:0007669"/>
    <property type="project" value="InterPro"/>
</dbReference>
<feature type="domain" description="TonB-dependent receptor plug" evidence="2">
    <location>
        <begin position="246"/>
        <end position="329"/>
    </location>
</feature>
<name>A0A5J4QQS0_9ZZZZ</name>
<dbReference type="SUPFAM" id="SSF49464">
    <property type="entry name" value="Carboxypeptidase regulatory domain-like"/>
    <property type="match status" value="1"/>
</dbReference>
<dbReference type="InterPro" id="IPR012910">
    <property type="entry name" value="Plug_dom"/>
</dbReference>
<comment type="caution">
    <text evidence="3">The sequence shown here is derived from an EMBL/GenBank/DDBJ whole genome shotgun (WGS) entry which is preliminary data.</text>
</comment>
<dbReference type="Pfam" id="PF13715">
    <property type="entry name" value="CarbopepD_reg_2"/>
    <property type="match status" value="1"/>
</dbReference>
<dbReference type="PANTHER" id="PTHR30069">
    <property type="entry name" value="TONB-DEPENDENT OUTER MEMBRANE RECEPTOR"/>
    <property type="match status" value="1"/>
</dbReference>
<dbReference type="InterPro" id="IPR036388">
    <property type="entry name" value="WH-like_DNA-bd_sf"/>
</dbReference>
<feature type="non-terminal residue" evidence="3">
    <location>
        <position position="329"/>
    </location>
</feature>
<proteinExistence type="predicted"/>
<gene>
    <name evidence="3" type="ORF">EZS27_027095</name>
</gene>
<evidence type="ECO:0000256" key="1">
    <source>
        <dbReference type="ARBA" id="ARBA00022729"/>
    </source>
</evidence>
<dbReference type="GO" id="GO:0044718">
    <property type="term" value="P:siderophore transmembrane transport"/>
    <property type="evidence" value="ECO:0007669"/>
    <property type="project" value="TreeGrafter"/>
</dbReference>
<dbReference type="InterPro" id="IPR036390">
    <property type="entry name" value="WH_DNA-bd_sf"/>
</dbReference>
<dbReference type="Gene3D" id="2.170.130.10">
    <property type="entry name" value="TonB-dependent receptor, plug domain"/>
    <property type="match status" value="1"/>
</dbReference>
<protein>
    <submittedName>
        <fullName evidence="3">Putative TonB-dependent receptor</fullName>
    </submittedName>
</protein>
<dbReference type="Gene3D" id="1.10.10.10">
    <property type="entry name" value="Winged helix-like DNA-binding domain superfamily/Winged helix DNA-binding domain"/>
    <property type="match status" value="1"/>
</dbReference>
<dbReference type="InterPro" id="IPR037066">
    <property type="entry name" value="Plug_dom_sf"/>
</dbReference>
<dbReference type="Pfam" id="PF07715">
    <property type="entry name" value="Plug"/>
    <property type="match status" value="1"/>
</dbReference>
<keyword evidence="3" id="KW-0675">Receptor</keyword>
<keyword evidence="1" id="KW-0732">Signal</keyword>
<dbReference type="InterPro" id="IPR039426">
    <property type="entry name" value="TonB-dep_rcpt-like"/>
</dbReference>
<dbReference type="PROSITE" id="PS52016">
    <property type="entry name" value="TONB_DEPENDENT_REC_3"/>
    <property type="match status" value="1"/>
</dbReference>